<dbReference type="Gene3D" id="1.20.1070.10">
    <property type="entry name" value="Rhodopsin 7-helix transmembrane proteins"/>
    <property type="match status" value="1"/>
</dbReference>
<dbReference type="Pfam" id="PF00001">
    <property type="entry name" value="7tm_1"/>
    <property type="match status" value="1"/>
</dbReference>
<reference evidence="9" key="2">
    <citation type="submission" date="2025-08" db="UniProtKB">
        <authorList>
            <consortium name="Ensembl"/>
        </authorList>
    </citation>
    <scope>IDENTIFICATION</scope>
</reference>
<evidence type="ECO:0000313" key="10">
    <source>
        <dbReference type="Proteomes" id="UP000008672"/>
    </source>
</evidence>
<keyword evidence="4 7" id="KW-0472">Membrane</keyword>
<dbReference type="eggNOG" id="KOG3656">
    <property type="taxonomic scope" value="Eukaryota"/>
</dbReference>
<comment type="similarity">
    <text evidence="5">Belongs to the G-protein coupled receptor 1 family.</text>
</comment>
<feature type="transmembrane region" description="Helical" evidence="7">
    <location>
        <begin position="109"/>
        <end position="130"/>
    </location>
</feature>
<dbReference type="AlphaFoldDB" id="H3A3S1"/>
<feature type="transmembrane region" description="Helical" evidence="7">
    <location>
        <begin position="221"/>
        <end position="241"/>
    </location>
</feature>
<reference evidence="9" key="3">
    <citation type="submission" date="2025-09" db="UniProtKB">
        <authorList>
            <consortium name="Ensembl"/>
        </authorList>
    </citation>
    <scope>IDENTIFICATION</scope>
</reference>
<reference evidence="10" key="1">
    <citation type="submission" date="2011-08" db="EMBL/GenBank/DDBJ databases">
        <title>The draft genome of Latimeria chalumnae.</title>
        <authorList>
            <person name="Di Palma F."/>
            <person name="Alfoldi J."/>
            <person name="Johnson J."/>
            <person name="Berlin A."/>
            <person name="Gnerre S."/>
            <person name="Jaffe D."/>
            <person name="MacCallum I."/>
            <person name="Young S."/>
            <person name="Walker B.J."/>
            <person name="Lander E."/>
            <person name="Lindblad-Toh K."/>
        </authorList>
    </citation>
    <scope>NUCLEOTIDE SEQUENCE [LARGE SCALE GENOMIC DNA]</scope>
    <source>
        <strain evidence="10">Wild caught</strain>
    </source>
</reference>
<feature type="transmembrane region" description="Helical" evidence="7">
    <location>
        <begin position="71"/>
        <end position="94"/>
    </location>
</feature>
<dbReference type="PRINTS" id="PR00237">
    <property type="entry name" value="GPCRRHODOPSN"/>
</dbReference>
<dbReference type="EMBL" id="AFYH01142211">
    <property type="status" value="NOT_ANNOTATED_CDS"/>
    <property type="molecule type" value="Genomic_DNA"/>
</dbReference>
<dbReference type="EMBL" id="AFYH01142216">
    <property type="status" value="NOT_ANNOTATED_CDS"/>
    <property type="molecule type" value="Genomic_DNA"/>
</dbReference>
<feature type="domain" description="G-protein coupled receptors family 1 profile" evidence="8">
    <location>
        <begin position="46"/>
        <end position="346"/>
    </location>
</feature>
<dbReference type="InParanoid" id="H3A3S1"/>
<dbReference type="PANTHER" id="PTHR46752">
    <property type="entry name" value="G-PROTEIN COUPLED RECEPTOR 39"/>
    <property type="match status" value="1"/>
</dbReference>
<sequence>VEMDLTTLDCTDVFNHEHVPEFELDFVIKVTLTLFYSVILLAGIVGNSITIKVTQVLQKKGYLQKSVTDHMISLAASDLLVLLLGMPVELYSVIWDPFATRSGNAACKIYNFLFETCSYATILNIATLSFERYIAICHPFKYKSFSGSRTVKLICFVWVTSICIALPLLFAMGIEDPLEPFAVPTLLSGYQGPALPNPCNKVKSNFTICTSLTSKWTLFQSSIFCAFILYIVVLVSVAFMCRKMMRALISMKKSAVAVKKGRSNDQLMSKKESPEAKASRKQTIIFLGLIVTTLALCWMPNQIRRIMAAARPKQDWTRTYFRAYITLLPIADTFFYLSSVVNPLLYNFSSRQFRSVFLQVLRCHLTIEHVNKRTLRTAPFSSVGSRVRSIRPLLIASFRRAPSSQKTNERVVLRTFMPENDLDCSPQNMDQAVSSLEPNAQIRPPETVLESSQTEEEHLSESKI</sequence>
<dbReference type="EMBL" id="AFYH01142212">
    <property type="status" value="NOT_ANNOTATED_CDS"/>
    <property type="molecule type" value="Genomic_DNA"/>
</dbReference>
<feature type="region of interest" description="Disordered" evidence="6">
    <location>
        <begin position="427"/>
        <end position="464"/>
    </location>
</feature>
<dbReference type="GeneTree" id="ENSGT01120000271823"/>
<dbReference type="STRING" id="7897.ENSLACP00000004292"/>
<dbReference type="EMBL" id="AFYH01142210">
    <property type="status" value="NOT_ANNOTATED_CDS"/>
    <property type="molecule type" value="Genomic_DNA"/>
</dbReference>
<dbReference type="OMA" id="HNMTICT"/>
<dbReference type="EMBL" id="AFYH01142213">
    <property type="status" value="NOT_ANNOTATED_CDS"/>
    <property type="molecule type" value="Genomic_DNA"/>
</dbReference>
<evidence type="ECO:0000256" key="7">
    <source>
        <dbReference type="SAM" id="Phobius"/>
    </source>
</evidence>
<evidence type="ECO:0000313" key="9">
    <source>
        <dbReference type="Ensembl" id="ENSLACP00000004292.1"/>
    </source>
</evidence>
<gene>
    <name evidence="9" type="primary">GPR39</name>
</gene>
<dbReference type="PANTHER" id="PTHR46752:SF1">
    <property type="entry name" value="G-PROTEIN COUPLED RECEPTOR 39"/>
    <property type="match status" value="1"/>
</dbReference>
<feature type="transmembrane region" description="Helical" evidence="7">
    <location>
        <begin position="323"/>
        <end position="345"/>
    </location>
</feature>
<dbReference type="GO" id="GO:0004930">
    <property type="term" value="F:G protein-coupled receptor activity"/>
    <property type="evidence" value="ECO:0007669"/>
    <property type="project" value="UniProtKB-KW"/>
</dbReference>
<evidence type="ECO:0000256" key="6">
    <source>
        <dbReference type="SAM" id="MobiDB-lite"/>
    </source>
</evidence>
<dbReference type="Proteomes" id="UP000008672">
    <property type="component" value="Unassembled WGS sequence"/>
</dbReference>
<dbReference type="CDD" id="cd15135">
    <property type="entry name" value="7tmA_GPR39"/>
    <property type="match status" value="1"/>
</dbReference>
<dbReference type="EMBL" id="AFYH01142215">
    <property type="status" value="NOT_ANNOTATED_CDS"/>
    <property type="molecule type" value="Genomic_DNA"/>
</dbReference>
<feature type="compositionally biased region" description="Basic and acidic residues" evidence="6">
    <location>
        <begin position="455"/>
        <end position="464"/>
    </location>
</feature>
<organism evidence="9 10">
    <name type="scientific">Latimeria chalumnae</name>
    <name type="common">Coelacanth</name>
    <dbReference type="NCBI Taxonomy" id="7897"/>
    <lineage>
        <taxon>Eukaryota</taxon>
        <taxon>Metazoa</taxon>
        <taxon>Chordata</taxon>
        <taxon>Craniata</taxon>
        <taxon>Vertebrata</taxon>
        <taxon>Euteleostomi</taxon>
        <taxon>Coelacanthiformes</taxon>
        <taxon>Coelacanthidae</taxon>
        <taxon>Latimeria</taxon>
    </lineage>
</organism>
<name>H3A3S1_LATCH</name>
<evidence type="ECO:0000256" key="2">
    <source>
        <dbReference type="ARBA" id="ARBA00022692"/>
    </source>
</evidence>
<feature type="transmembrane region" description="Helical" evidence="7">
    <location>
        <begin position="151"/>
        <end position="174"/>
    </location>
</feature>
<dbReference type="InterPro" id="IPR017452">
    <property type="entry name" value="GPCR_Rhodpsn_7TM"/>
</dbReference>
<accession>H3A3S1</accession>
<dbReference type="InterPro" id="IPR052676">
    <property type="entry name" value="Zinc-sensing_GPCR"/>
</dbReference>
<dbReference type="PROSITE" id="PS50262">
    <property type="entry name" value="G_PROTEIN_RECEP_F1_2"/>
    <property type="match status" value="1"/>
</dbReference>
<keyword evidence="5" id="KW-0297">G-protein coupled receptor</keyword>
<keyword evidence="3 7" id="KW-1133">Transmembrane helix</keyword>
<dbReference type="PROSITE" id="PS00237">
    <property type="entry name" value="G_PROTEIN_RECEP_F1_1"/>
    <property type="match status" value="1"/>
</dbReference>
<dbReference type="InterPro" id="IPR000276">
    <property type="entry name" value="GPCR_Rhodpsn"/>
</dbReference>
<dbReference type="Ensembl" id="ENSLACT00000004330.1">
    <property type="protein sequence ID" value="ENSLACP00000004292.1"/>
    <property type="gene ID" value="ENSLACG00000003819.1"/>
</dbReference>
<dbReference type="GO" id="GO:0016020">
    <property type="term" value="C:membrane"/>
    <property type="evidence" value="ECO:0007669"/>
    <property type="project" value="UniProtKB-SubCell"/>
</dbReference>
<feature type="compositionally biased region" description="Polar residues" evidence="6">
    <location>
        <begin position="427"/>
        <end position="438"/>
    </location>
</feature>
<protein>
    <submittedName>
        <fullName evidence="9">G protein-coupled receptor 39</fullName>
    </submittedName>
</protein>
<evidence type="ECO:0000256" key="4">
    <source>
        <dbReference type="ARBA" id="ARBA00023136"/>
    </source>
</evidence>
<keyword evidence="10" id="KW-1185">Reference proteome</keyword>
<feature type="transmembrane region" description="Helical" evidence="7">
    <location>
        <begin position="284"/>
        <end position="303"/>
    </location>
</feature>
<proteinExistence type="inferred from homology"/>
<evidence type="ECO:0000256" key="5">
    <source>
        <dbReference type="RuleBase" id="RU000688"/>
    </source>
</evidence>
<comment type="subcellular location">
    <subcellularLocation>
        <location evidence="1">Membrane</location>
    </subcellularLocation>
</comment>
<keyword evidence="5" id="KW-0807">Transducer</keyword>
<keyword evidence="2 5" id="KW-0812">Transmembrane</keyword>
<dbReference type="HOGENOM" id="CLU_009579_6_5_1"/>
<keyword evidence="5" id="KW-0675">Receptor</keyword>
<evidence type="ECO:0000256" key="3">
    <source>
        <dbReference type="ARBA" id="ARBA00022989"/>
    </source>
</evidence>
<dbReference type="FunCoup" id="H3A3S1">
    <property type="interactions" value="640"/>
</dbReference>
<evidence type="ECO:0000259" key="8">
    <source>
        <dbReference type="PROSITE" id="PS50262"/>
    </source>
</evidence>
<feature type="transmembrane region" description="Helical" evidence="7">
    <location>
        <begin position="26"/>
        <end position="50"/>
    </location>
</feature>
<dbReference type="EMBL" id="AFYH01142214">
    <property type="status" value="NOT_ANNOTATED_CDS"/>
    <property type="molecule type" value="Genomic_DNA"/>
</dbReference>
<evidence type="ECO:0000256" key="1">
    <source>
        <dbReference type="ARBA" id="ARBA00004370"/>
    </source>
</evidence>
<dbReference type="SUPFAM" id="SSF81321">
    <property type="entry name" value="Family A G protein-coupled receptor-like"/>
    <property type="match status" value="1"/>
</dbReference>